<reference evidence="4 5" key="1">
    <citation type="submission" date="2012-05" db="EMBL/GenBank/DDBJ databases">
        <title>Genome sequence of Nitritalea halalkaliphila LW7.</title>
        <authorList>
            <person name="Jangir P.K."/>
            <person name="Singh A."/>
            <person name="Shivaji S."/>
            <person name="Sharma R."/>
        </authorList>
    </citation>
    <scope>NUCLEOTIDE SEQUENCE [LARGE SCALE GENOMIC DNA]</scope>
    <source>
        <strain evidence="4 5">LW7</strain>
    </source>
</reference>
<dbReference type="InterPro" id="IPR036942">
    <property type="entry name" value="Beta-barrel_TonB_sf"/>
</dbReference>
<comment type="subcellular location">
    <subcellularLocation>
        <location evidence="1">Cell outer membrane</location>
    </subcellularLocation>
</comment>
<keyword evidence="3" id="KW-0998">Cell outer membrane</keyword>
<protein>
    <recommendedName>
        <fullName evidence="6">TonB-dependent receptor</fullName>
    </recommendedName>
</protein>
<gene>
    <name evidence="4" type="ORF">A3SI_17679</name>
</gene>
<proteinExistence type="predicted"/>
<dbReference type="STRING" id="1189621.A3SI_17679"/>
<evidence type="ECO:0000256" key="2">
    <source>
        <dbReference type="ARBA" id="ARBA00023136"/>
    </source>
</evidence>
<evidence type="ECO:0000313" key="4">
    <source>
        <dbReference type="EMBL" id="EIM73621.1"/>
    </source>
</evidence>
<dbReference type="GO" id="GO:0009279">
    <property type="term" value="C:cell outer membrane"/>
    <property type="evidence" value="ECO:0007669"/>
    <property type="project" value="UniProtKB-SubCell"/>
</dbReference>
<evidence type="ECO:0000256" key="3">
    <source>
        <dbReference type="ARBA" id="ARBA00023237"/>
    </source>
</evidence>
<accession>I5BVL9</accession>
<keyword evidence="5" id="KW-1185">Reference proteome</keyword>
<dbReference type="AlphaFoldDB" id="I5BVL9"/>
<dbReference type="Gene3D" id="2.40.170.20">
    <property type="entry name" value="TonB-dependent receptor, beta-barrel domain"/>
    <property type="match status" value="1"/>
</dbReference>
<dbReference type="EMBL" id="AJYA01000059">
    <property type="protein sequence ID" value="EIM73621.1"/>
    <property type="molecule type" value="Genomic_DNA"/>
</dbReference>
<name>I5BVL9_9BACT</name>
<evidence type="ECO:0000256" key="1">
    <source>
        <dbReference type="ARBA" id="ARBA00004442"/>
    </source>
</evidence>
<evidence type="ECO:0008006" key="6">
    <source>
        <dbReference type="Google" id="ProtNLM"/>
    </source>
</evidence>
<evidence type="ECO:0000313" key="5">
    <source>
        <dbReference type="Proteomes" id="UP000005551"/>
    </source>
</evidence>
<dbReference type="Proteomes" id="UP000005551">
    <property type="component" value="Unassembled WGS sequence"/>
</dbReference>
<dbReference type="SUPFAM" id="SSF56935">
    <property type="entry name" value="Porins"/>
    <property type="match status" value="1"/>
</dbReference>
<comment type="caution">
    <text evidence="4">The sequence shown here is derived from an EMBL/GenBank/DDBJ whole genome shotgun (WGS) entry which is preliminary data.</text>
</comment>
<keyword evidence="2" id="KW-0472">Membrane</keyword>
<sequence>MNTRQQFRASAGVQGQIDGTFRYKAGLALANLQNFHLFGNQASDSTRFELLYDTDTRVLEYFGEVSFEFEDWYKVSGSAKYFHYTLTDFVAAFGRPDVEVRIQNEFKPADKWLIQANVLYLGGITGFNAQAPLLNFDAPVIGIAPEVLPAVIDVQLHADYRISPRVSAFVTGNNLLNRSNARFLNYPARGIQGIAGVTIQF</sequence>
<organism evidence="4 5">
    <name type="scientific">Nitritalea halalkaliphila LW7</name>
    <dbReference type="NCBI Taxonomy" id="1189621"/>
    <lineage>
        <taxon>Bacteria</taxon>
        <taxon>Pseudomonadati</taxon>
        <taxon>Bacteroidota</taxon>
        <taxon>Cytophagia</taxon>
        <taxon>Cytophagales</taxon>
        <taxon>Cyclobacteriaceae</taxon>
        <taxon>Nitritalea</taxon>
    </lineage>
</organism>